<organism evidence="2 3">
    <name type="scientific">Portunus trituberculatus</name>
    <name type="common">Swimming crab</name>
    <name type="synonym">Neptunus trituberculatus</name>
    <dbReference type="NCBI Taxonomy" id="210409"/>
    <lineage>
        <taxon>Eukaryota</taxon>
        <taxon>Metazoa</taxon>
        <taxon>Ecdysozoa</taxon>
        <taxon>Arthropoda</taxon>
        <taxon>Crustacea</taxon>
        <taxon>Multicrustacea</taxon>
        <taxon>Malacostraca</taxon>
        <taxon>Eumalacostraca</taxon>
        <taxon>Eucarida</taxon>
        <taxon>Decapoda</taxon>
        <taxon>Pleocyemata</taxon>
        <taxon>Brachyura</taxon>
        <taxon>Eubrachyura</taxon>
        <taxon>Portunoidea</taxon>
        <taxon>Portunidae</taxon>
        <taxon>Portuninae</taxon>
        <taxon>Portunus</taxon>
    </lineage>
</organism>
<comment type="caution">
    <text evidence="2">The sequence shown here is derived from an EMBL/GenBank/DDBJ whole genome shotgun (WGS) entry which is preliminary data.</text>
</comment>
<evidence type="ECO:0000313" key="2">
    <source>
        <dbReference type="EMBL" id="MPC41999.1"/>
    </source>
</evidence>
<evidence type="ECO:0000256" key="1">
    <source>
        <dbReference type="SAM" id="MobiDB-lite"/>
    </source>
</evidence>
<accession>A0A5B7F9T8</accession>
<protein>
    <submittedName>
        <fullName evidence="2">Uncharacterized protein</fullName>
    </submittedName>
</protein>
<gene>
    <name evidence="2" type="ORF">E2C01_035611</name>
</gene>
<name>A0A5B7F9T8_PORTR</name>
<dbReference type="AlphaFoldDB" id="A0A5B7F9T8"/>
<proteinExistence type="predicted"/>
<sequence>MAEHPPEDPERRSTGPIPDEQTNRDVELKARMIVAIEFVPLANVENKFESLQDTTLNKLEPIFNYFEDTYVGRPRHRNGRCNPMFPYSM</sequence>
<dbReference type="EMBL" id="VSRR010005268">
    <property type="protein sequence ID" value="MPC41999.1"/>
    <property type="molecule type" value="Genomic_DNA"/>
</dbReference>
<evidence type="ECO:0000313" key="3">
    <source>
        <dbReference type="Proteomes" id="UP000324222"/>
    </source>
</evidence>
<feature type="compositionally biased region" description="Basic and acidic residues" evidence="1">
    <location>
        <begin position="1"/>
        <end position="13"/>
    </location>
</feature>
<dbReference type="Proteomes" id="UP000324222">
    <property type="component" value="Unassembled WGS sequence"/>
</dbReference>
<reference evidence="2 3" key="1">
    <citation type="submission" date="2019-05" db="EMBL/GenBank/DDBJ databases">
        <title>Another draft genome of Portunus trituberculatus and its Hox gene families provides insights of decapod evolution.</title>
        <authorList>
            <person name="Jeong J.-H."/>
            <person name="Song I."/>
            <person name="Kim S."/>
            <person name="Choi T."/>
            <person name="Kim D."/>
            <person name="Ryu S."/>
            <person name="Kim W."/>
        </authorList>
    </citation>
    <scope>NUCLEOTIDE SEQUENCE [LARGE SCALE GENOMIC DNA]</scope>
    <source>
        <tissue evidence="2">Muscle</tissue>
    </source>
</reference>
<keyword evidence="3" id="KW-1185">Reference proteome</keyword>
<feature type="region of interest" description="Disordered" evidence="1">
    <location>
        <begin position="1"/>
        <end position="24"/>
    </location>
</feature>